<evidence type="ECO:0000256" key="13">
    <source>
        <dbReference type="RuleBase" id="RU000356"/>
    </source>
</evidence>
<comment type="catalytic activity">
    <reaction evidence="12">
        <text>H2O2 + AH2 = A + 2 H2O</text>
        <dbReference type="Rhea" id="RHEA:30275"/>
        <dbReference type="ChEBI" id="CHEBI:13193"/>
        <dbReference type="ChEBI" id="CHEBI:15377"/>
        <dbReference type="ChEBI" id="CHEBI:16240"/>
        <dbReference type="ChEBI" id="CHEBI:17499"/>
    </reaction>
    <physiologicalReaction direction="left-to-right" evidence="12">
        <dbReference type="Rhea" id="RHEA:30276"/>
    </physiologicalReaction>
</comment>
<reference evidence="15" key="2">
    <citation type="submission" date="2025-09" db="UniProtKB">
        <authorList>
            <consortium name="Ensembl"/>
        </authorList>
    </citation>
    <scope>IDENTIFICATION</scope>
</reference>
<dbReference type="GO" id="GO:0020037">
    <property type="term" value="F:heme binding"/>
    <property type="evidence" value="ECO:0007669"/>
    <property type="project" value="InterPro"/>
</dbReference>
<protein>
    <recommendedName>
        <fullName evidence="2">superoxide dismutase</fullName>
        <ecNumber evidence="2">1.15.1.1</ecNumber>
    </recommendedName>
    <alternativeName>
        <fullName evidence="7">Nitrite reductase CYGB</fullName>
    </alternativeName>
    <alternativeName>
        <fullName evidence="9">Pseudoperoxidase CYGB</fullName>
    </alternativeName>
    <alternativeName>
        <fullName evidence="8">Superoxide dismutase CYGB</fullName>
    </alternativeName>
</protein>
<evidence type="ECO:0000256" key="11">
    <source>
        <dbReference type="ARBA" id="ARBA00048118"/>
    </source>
</evidence>
<comment type="catalytic activity">
    <reaction evidence="11">
        <text>Fe(III)-heme b-[protein] + nitric oxide + H2O = Fe(II)-heme b-[protein] + nitrite + 2 H(+)</text>
        <dbReference type="Rhea" id="RHEA:77711"/>
        <dbReference type="Rhea" id="RHEA-COMP:18975"/>
        <dbReference type="Rhea" id="RHEA-COMP:18976"/>
        <dbReference type="ChEBI" id="CHEBI:15377"/>
        <dbReference type="ChEBI" id="CHEBI:15378"/>
        <dbReference type="ChEBI" id="CHEBI:16301"/>
        <dbReference type="ChEBI" id="CHEBI:16480"/>
        <dbReference type="ChEBI" id="CHEBI:55376"/>
        <dbReference type="ChEBI" id="CHEBI:60344"/>
    </reaction>
    <physiologicalReaction direction="right-to-left" evidence="11">
        <dbReference type="Rhea" id="RHEA:77713"/>
    </physiologicalReaction>
</comment>
<evidence type="ECO:0000256" key="5">
    <source>
        <dbReference type="ARBA" id="ARBA00023004"/>
    </source>
</evidence>
<organism evidence="15 16">
    <name type="scientific">Periophthalmus magnuspinnatus</name>
    <dbReference type="NCBI Taxonomy" id="409849"/>
    <lineage>
        <taxon>Eukaryota</taxon>
        <taxon>Metazoa</taxon>
        <taxon>Chordata</taxon>
        <taxon>Craniata</taxon>
        <taxon>Vertebrata</taxon>
        <taxon>Euteleostomi</taxon>
        <taxon>Actinopterygii</taxon>
        <taxon>Neopterygii</taxon>
        <taxon>Teleostei</taxon>
        <taxon>Neoteleostei</taxon>
        <taxon>Acanthomorphata</taxon>
        <taxon>Gobiaria</taxon>
        <taxon>Gobiiformes</taxon>
        <taxon>Gobioidei</taxon>
        <taxon>Gobiidae</taxon>
        <taxon>Oxudercinae</taxon>
        <taxon>Periophthalmus</taxon>
    </lineage>
</organism>
<reference evidence="15" key="1">
    <citation type="submission" date="2025-08" db="UniProtKB">
        <authorList>
            <consortium name="Ensembl"/>
        </authorList>
    </citation>
    <scope>IDENTIFICATION</scope>
</reference>
<evidence type="ECO:0000256" key="9">
    <source>
        <dbReference type="ARBA" id="ARBA00044569"/>
    </source>
</evidence>
<keyword evidence="13" id="KW-0561">Oxygen transport</keyword>
<evidence type="ECO:0000313" key="15">
    <source>
        <dbReference type="Ensembl" id="ENSPMGP00000009809.1"/>
    </source>
</evidence>
<evidence type="ECO:0000256" key="3">
    <source>
        <dbReference type="ARBA" id="ARBA00022617"/>
    </source>
</evidence>
<dbReference type="AlphaFoldDB" id="A0A3B3ZZI1"/>
<evidence type="ECO:0000259" key="14">
    <source>
        <dbReference type="Pfam" id="PF00042"/>
    </source>
</evidence>
<dbReference type="InterPro" id="IPR009050">
    <property type="entry name" value="Globin-like_sf"/>
</dbReference>
<evidence type="ECO:0000256" key="10">
    <source>
        <dbReference type="ARBA" id="ARBA00047393"/>
    </source>
</evidence>
<evidence type="ECO:0000256" key="1">
    <source>
        <dbReference type="ARBA" id="ARBA00008705"/>
    </source>
</evidence>
<dbReference type="PRINTS" id="PR01906">
    <property type="entry name" value="FISHGLOBIN"/>
</dbReference>
<evidence type="ECO:0000256" key="7">
    <source>
        <dbReference type="ARBA" id="ARBA00044551"/>
    </source>
</evidence>
<keyword evidence="16" id="KW-1185">Reference proteome</keyword>
<keyword evidence="3 13" id="KW-0349">Heme</keyword>
<dbReference type="PANTHER" id="PTHR46783">
    <property type="entry name" value="CYTOGLOBIN"/>
    <property type="match status" value="1"/>
</dbReference>
<dbReference type="GO" id="GO:0019825">
    <property type="term" value="F:oxygen binding"/>
    <property type="evidence" value="ECO:0007669"/>
    <property type="project" value="InterPro"/>
</dbReference>
<dbReference type="GO" id="GO:0005506">
    <property type="term" value="F:iron ion binding"/>
    <property type="evidence" value="ECO:0007669"/>
    <property type="project" value="InterPro"/>
</dbReference>
<dbReference type="InterPro" id="IPR000971">
    <property type="entry name" value="Globin"/>
</dbReference>
<name>A0A3B3ZZI1_9GOBI</name>
<dbReference type="SUPFAM" id="SSF46458">
    <property type="entry name" value="Globin-like"/>
    <property type="match status" value="1"/>
</dbReference>
<sequence>MIVRNIKLTEKEAGDLKVTAALNSAKLPPSNITSEERKALTALEKNHSINILPADKGRCTVIFNSADYDAKVNSLLSDTVTYELLKRDPSSGSQLRQHARRVMNAVNTVVENLHDTEKVSSVLALVGKAHALKHKVEPVYFKRQAFKLREHPLQSSSSRFTNIRHHVSSRVYVYVF</sequence>
<keyword evidence="4" id="KW-0479">Metal-binding</keyword>
<evidence type="ECO:0000256" key="12">
    <source>
        <dbReference type="ARBA" id="ARBA00049899"/>
    </source>
</evidence>
<evidence type="ECO:0000256" key="2">
    <source>
        <dbReference type="ARBA" id="ARBA00012682"/>
    </source>
</evidence>
<dbReference type="STRING" id="409849.ENSPMGP00000009809"/>
<dbReference type="Gene3D" id="1.10.490.10">
    <property type="entry name" value="Globins"/>
    <property type="match status" value="1"/>
</dbReference>
<dbReference type="EC" id="1.15.1.1" evidence="2"/>
<dbReference type="GO" id="GO:0004784">
    <property type="term" value="F:superoxide dismutase activity"/>
    <property type="evidence" value="ECO:0007669"/>
    <property type="project" value="UniProtKB-EC"/>
</dbReference>
<dbReference type="Ensembl" id="ENSPMGT00000010459.1">
    <property type="protein sequence ID" value="ENSPMGP00000009809.1"/>
    <property type="gene ID" value="ENSPMGG00000008126.1"/>
</dbReference>
<dbReference type="Pfam" id="PF00042">
    <property type="entry name" value="Globin"/>
    <property type="match status" value="1"/>
</dbReference>
<evidence type="ECO:0000256" key="4">
    <source>
        <dbReference type="ARBA" id="ARBA00022723"/>
    </source>
</evidence>
<dbReference type="InterPro" id="IPR013314">
    <property type="entry name" value="Globin_lamprey/hagfish"/>
</dbReference>
<feature type="domain" description="Globin" evidence="14">
    <location>
        <begin position="89"/>
        <end position="143"/>
    </location>
</feature>
<proteinExistence type="inferred from homology"/>
<dbReference type="InterPro" id="IPR012292">
    <property type="entry name" value="Globin/Proto"/>
</dbReference>
<keyword evidence="13" id="KW-0813">Transport</keyword>
<accession>A0A3B3ZZI1</accession>
<dbReference type="Proteomes" id="UP000261520">
    <property type="component" value="Unplaced"/>
</dbReference>
<comment type="catalytic activity">
    <reaction evidence="6">
        <text>Fe(II)-heme b-[protein] + nitric oxide + O2 = Fe(III)-heme b-[protein] + nitrate</text>
        <dbReference type="Rhea" id="RHEA:78091"/>
        <dbReference type="Rhea" id="RHEA-COMP:18975"/>
        <dbReference type="Rhea" id="RHEA-COMP:18976"/>
        <dbReference type="ChEBI" id="CHEBI:15379"/>
        <dbReference type="ChEBI" id="CHEBI:16480"/>
        <dbReference type="ChEBI" id="CHEBI:17632"/>
        <dbReference type="ChEBI" id="CHEBI:55376"/>
        <dbReference type="ChEBI" id="CHEBI:60344"/>
    </reaction>
    <physiologicalReaction direction="left-to-right" evidence="6">
        <dbReference type="Rhea" id="RHEA:78092"/>
    </physiologicalReaction>
</comment>
<evidence type="ECO:0000256" key="8">
    <source>
        <dbReference type="ARBA" id="ARBA00044562"/>
    </source>
</evidence>
<keyword evidence="5" id="KW-0408">Iron</keyword>
<comment type="catalytic activity">
    <reaction evidence="10">
        <text>2 superoxide + 2 H(+) = H2O2 + O2</text>
        <dbReference type="Rhea" id="RHEA:20696"/>
        <dbReference type="ChEBI" id="CHEBI:15378"/>
        <dbReference type="ChEBI" id="CHEBI:15379"/>
        <dbReference type="ChEBI" id="CHEBI:16240"/>
        <dbReference type="ChEBI" id="CHEBI:18421"/>
        <dbReference type="EC" id="1.15.1.1"/>
    </reaction>
    <physiologicalReaction direction="left-to-right" evidence="10">
        <dbReference type="Rhea" id="RHEA:20697"/>
    </physiologicalReaction>
</comment>
<dbReference type="PANTHER" id="PTHR46783:SF1">
    <property type="entry name" value="CYTOGLOBIN-1-RELATED"/>
    <property type="match status" value="1"/>
</dbReference>
<comment type="similarity">
    <text evidence="1 13">Belongs to the globin family.</text>
</comment>
<evidence type="ECO:0000313" key="16">
    <source>
        <dbReference type="Proteomes" id="UP000261520"/>
    </source>
</evidence>
<dbReference type="GO" id="GO:0005344">
    <property type="term" value="F:oxygen carrier activity"/>
    <property type="evidence" value="ECO:0007669"/>
    <property type="project" value="UniProtKB-KW"/>
</dbReference>
<evidence type="ECO:0000256" key="6">
    <source>
        <dbReference type="ARBA" id="ARBA00044448"/>
    </source>
</evidence>